<name>A0A897N5F6_9EURY</name>
<organism evidence="7 8">
    <name type="scientific">Halapricum desulfuricans</name>
    <dbReference type="NCBI Taxonomy" id="2841257"/>
    <lineage>
        <taxon>Archaea</taxon>
        <taxon>Methanobacteriati</taxon>
        <taxon>Methanobacteriota</taxon>
        <taxon>Stenosarchaea group</taxon>
        <taxon>Halobacteria</taxon>
        <taxon>Halobacteriales</taxon>
        <taxon>Haloarculaceae</taxon>
        <taxon>Halapricum</taxon>
    </lineage>
</organism>
<reference evidence="7" key="1">
    <citation type="submission" date="2020-11" db="EMBL/GenBank/DDBJ databases">
        <title>Carbohydrate-dependent, anaerobic sulfur respiration: A novel catabolism in halophilic archaea.</title>
        <authorList>
            <person name="Sorokin D.Y."/>
            <person name="Messina E."/>
            <person name="Smedile F."/>
            <person name="La Cono V."/>
            <person name="Hallsworth J.E."/>
            <person name="Yakimov M.M."/>
        </authorList>
    </citation>
    <scope>NUCLEOTIDE SEQUENCE</scope>
    <source>
        <strain evidence="7">HSR12-1</strain>
    </source>
</reference>
<evidence type="ECO:0000313" key="7">
    <source>
        <dbReference type="EMBL" id="QSG06175.1"/>
    </source>
</evidence>
<evidence type="ECO:0000256" key="1">
    <source>
        <dbReference type="ARBA" id="ARBA00004141"/>
    </source>
</evidence>
<feature type="domain" description="EamA" evidence="6">
    <location>
        <begin position="15"/>
        <end position="146"/>
    </location>
</feature>
<comment type="subcellular location">
    <subcellularLocation>
        <location evidence="1">Membrane</location>
        <topology evidence="1">Multi-pass membrane protein</topology>
    </subcellularLocation>
</comment>
<evidence type="ECO:0000256" key="5">
    <source>
        <dbReference type="SAM" id="Phobius"/>
    </source>
</evidence>
<evidence type="ECO:0000256" key="3">
    <source>
        <dbReference type="ARBA" id="ARBA00022989"/>
    </source>
</evidence>
<dbReference type="PANTHER" id="PTHR32322:SF2">
    <property type="entry name" value="EAMA DOMAIN-CONTAINING PROTEIN"/>
    <property type="match status" value="1"/>
</dbReference>
<dbReference type="SUPFAM" id="SSF103481">
    <property type="entry name" value="Multidrug resistance efflux transporter EmrE"/>
    <property type="match status" value="2"/>
</dbReference>
<evidence type="ECO:0000313" key="8">
    <source>
        <dbReference type="Proteomes" id="UP000663525"/>
    </source>
</evidence>
<dbReference type="InterPro" id="IPR050638">
    <property type="entry name" value="AA-Vitamin_Transporters"/>
</dbReference>
<sequence length="310" mass="32734">MYSTRSWSSIPTTGLLFVLLSLLWGGSFVAIDIGLRDLPPVLFAAMRYDVAGLLVLGYAASRTERWRPRSRREWTLVAFLGLFMFGAYNALIYIGIDHVSGAVASIVISFGPVLTAGFATTLGIEEPPSRIGALGFLAAIVGVVLVADPDPNALLDSSTVGVGIVLLGSVSFAFGTVASRPIDVDLPLSTVQAWAMLVGAAFLHLASPLRGEALSLTAVTPSTVAALVYLGVVSGAFAYALYFRLLDQLGPTEINLVGYAEPVVANGLSWLVLGQAIALSTLGGFVAIFTGFFLIKRRALLETVRPADRQ</sequence>
<gene>
    <name evidence="7" type="primary">rhaT4</name>
    <name evidence="7" type="ORF">HSR121_1841</name>
</gene>
<dbReference type="AlphaFoldDB" id="A0A897N5F6"/>
<proteinExistence type="predicted"/>
<keyword evidence="2 5" id="KW-0812">Transmembrane</keyword>
<feature type="transmembrane region" description="Helical" evidence="5">
    <location>
        <begin position="102"/>
        <end position="124"/>
    </location>
</feature>
<feature type="transmembrane region" description="Helical" evidence="5">
    <location>
        <begin position="73"/>
        <end position="96"/>
    </location>
</feature>
<evidence type="ECO:0000259" key="6">
    <source>
        <dbReference type="Pfam" id="PF00892"/>
    </source>
</evidence>
<protein>
    <submittedName>
        <fullName evidence="7">Permease of the drug/metabolite transporter (DMT) superfamily</fullName>
    </submittedName>
</protein>
<evidence type="ECO:0000256" key="2">
    <source>
        <dbReference type="ARBA" id="ARBA00022692"/>
    </source>
</evidence>
<dbReference type="GO" id="GO:0016020">
    <property type="term" value="C:membrane"/>
    <property type="evidence" value="ECO:0007669"/>
    <property type="project" value="UniProtKB-SubCell"/>
</dbReference>
<feature type="transmembrane region" description="Helical" evidence="5">
    <location>
        <begin position="40"/>
        <end position="61"/>
    </location>
</feature>
<keyword evidence="3 5" id="KW-1133">Transmembrane helix</keyword>
<accession>A0A897N5F6</accession>
<dbReference type="EMBL" id="CP064787">
    <property type="protein sequence ID" value="QSG06175.1"/>
    <property type="molecule type" value="Genomic_DNA"/>
</dbReference>
<keyword evidence="4 5" id="KW-0472">Membrane</keyword>
<feature type="domain" description="EamA" evidence="6">
    <location>
        <begin position="161"/>
        <end position="295"/>
    </location>
</feature>
<feature type="transmembrane region" description="Helical" evidence="5">
    <location>
        <begin position="159"/>
        <end position="179"/>
    </location>
</feature>
<dbReference type="PANTHER" id="PTHR32322">
    <property type="entry name" value="INNER MEMBRANE TRANSPORTER"/>
    <property type="match status" value="1"/>
</dbReference>
<feature type="transmembrane region" description="Helical" evidence="5">
    <location>
        <begin position="218"/>
        <end position="242"/>
    </location>
</feature>
<feature type="transmembrane region" description="Helical" evidence="5">
    <location>
        <begin position="277"/>
        <end position="295"/>
    </location>
</feature>
<dbReference type="Pfam" id="PF00892">
    <property type="entry name" value="EamA"/>
    <property type="match status" value="2"/>
</dbReference>
<dbReference type="Proteomes" id="UP000663525">
    <property type="component" value="Chromosome"/>
</dbReference>
<dbReference type="InterPro" id="IPR037185">
    <property type="entry name" value="EmrE-like"/>
</dbReference>
<feature type="transmembrane region" description="Helical" evidence="5">
    <location>
        <begin position="131"/>
        <end position="147"/>
    </location>
</feature>
<evidence type="ECO:0000256" key="4">
    <source>
        <dbReference type="ARBA" id="ARBA00023136"/>
    </source>
</evidence>
<dbReference type="InterPro" id="IPR000620">
    <property type="entry name" value="EamA_dom"/>
</dbReference>